<keyword evidence="2" id="KW-1185">Reference proteome</keyword>
<dbReference type="PANTHER" id="PTHR13132:SF29">
    <property type="entry name" value="ALPHA-(1,6)-FUCOSYLTRANSFERASE"/>
    <property type="match status" value="1"/>
</dbReference>
<organism evidence="1 2">
    <name type="scientific">Tribonema minus</name>
    <dbReference type="NCBI Taxonomy" id="303371"/>
    <lineage>
        <taxon>Eukaryota</taxon>
        <taxon>Sar</taxon>
        <taxon>Stramenopiles</taxon>
        <taxon>Ochrophyta</taxon>
        <taxon>PX clade</taxon>
        <taxon>Xanthophyceae</taxon>
        <taxon>Tribonematales</taxon>
        <taxon>Tribonemataceae</taxon>
        <taxon>Tribonema</taxon>
    </lineage>
</organism>
<dbReference type="GO" id="GO:0046921">
    <property type="term" value="F:alpha-(1-&gt;6)-fucosyltransferase activity"/>
    <property type="evidence" value="ECO:0007669"/>
    <property type="project" value="TreeGrafter"/>
</dbReference>
<dbReference type="EMBL" id="JAFCMP010000212">
    <property type="protein sequence ID" value="KAG5183442.1"/>
    <property type="molecule type" value="Genomic_DNA"/>
</dbReference>
<dbReference type="AlphaFoldDB" id="A0A835Z0L3"/>
<dbReference type="PANTHER" id="PTHR13132">
    <property type="entry name" value="ALPHA- 1,6 -FUCOSYLTRANSFERASE"/>
    <property type="match status" value="1"/>
</dbReference>
<evidence type="ECO:0008006" key="3">
    <source>
        <dbReference type="Google" id="ProtNLM"/>
    </source>
</evidence>
<sequence length="186" mass="21281">DWYNAAMTGYVWRHRYWLRQALRQSVAQWPHAQQRSTPHAQQRSTPCAALHVRRSDVKLETGQRAPAGFHHVSEYLLRGRAMLEALGIRRIVLLTDSADAVKEAKEVGDYEWEWLDKARYADDSDNIQFSFPFPSGDPTLETLQLLTELEVVKQCSMLITDEGGNFAHLLYTSMCGRDADSWSCPP</sequence>
<evidence type="ECO:0000313" key="2">
    <source>
        <dbReference type="Proteomes" id="UP000664859"/>
    </source>
</evidence>
<protein>
    <recommendedName>
        <fullName evidence="3">GT23 domain-containing protein</fullName>
    </recommendedName>
</protein>
<dbReference type="Gene3D" id="3.40.50.11350">
    <property type="match status" value="1"/>
</dbReference>
<evidence type="ECO:0000313" key="1">
    <source>
        <dbReference type="EMBL" id="KAG5183442.1"/>
    </source>
</evidence>
<accession>A0A835Z0L3</accession>
<feature type="non-terminal residue" evidence="1">
    <location>
        <position position="1"/>
    </location>
</feature>
<reference evidence="1" key="1">
    <citation type="submission" date="2021-02" db="EMBL/GenBank/DDBJ databases">
        <title>First Annotated Genome of the Yellow-green Alga Tribonema minus.</title>
        <authorList>
            <person name="Mahan K.M."/>
        </authorList>
    </citation>
    <scope>NUCLEOTIDE SEQUENCE</scope>
    <source>
        <strain evidence="1">UTEX B ZZ1240</strain>
    </source>
</reference>
<feature type="non-terminal residue" evidence="1">
    <location>
        <position position="186"/>
    </location>
</feature>
<gene>
    <name evidence="1" type="ORF">JKP88DRAFT_140740</name>
</gene>
<name>A0A835Z0L3_9STRA</name>
<comment type="caution">
    <text evidence="1">The sequence shown here is derived from an EMBL/GenBank/DDBJ whole genome shotgun (WGS) entry which is preliminary data.</text>
</comment>
<proteinExistence type="predicted"/>
<dbReference type="Proteomes" id="UP000664859">
    <property type="component" value="Unassembled WGS sequence"/>
</dbReference>
<dbReference type="GO" id="GO:0006487">
    <property type="term" value="P:protein N-linked glycosylation"/>
    <property type="evidence" value="ECO:0007669"/>
    <property type="project" value="TreeGrafter"/>
</dbReference>